<name>A0A1F6W4P4_9BACT</name>
<feature type="transmembrane region" description="Helical" evidence="1">
    <location>
        <begin position="36"/>
        <end position="58"/>
    </location>
</feature>
<dbReference type="Proteomes" id="UP000178374">
    <property type="component" value="Unassembled WGS sequence"/>
</dbReference>
<dbReference type="AlphaFoldDB" id="A0A1F6W4P4"/>
<reference evidence="2 3" key="1">
    <citation type="journal article" date="2016" name="Nat. Commun.">
        <title>Thousands of microbial genomes shed light on interconnected biogeochemical processes in an aquifer system.</title>
        <authorList>
            <person name="Anantharaman K."/>
            <person name="Brown C.T."/>
            <person name="Hug L.A."/>
            <person name="Sharon I."/>
            <person name="Castelle C.J."/>
            <person name="Probst A.J."/>
            <person name="Thomas B.C."/>
            <person name="Singh A."/>
            <person name="Wilkins M.J."/>
            <person name="Karaoz U."/>
            <person name="Brodie E.L."/>
            <person name="Williams K.H."/>
            <person name="Hubbard S.S."/>
            <person name="Banfield J.F."/>
        </authorList>
    </citation>
    <scope>NUCLEOTIDE SEQUENCE [LARGE SCALE GENOMIC DNA]</scope>
</reference>
<proteinExistence type="predicted"/>
<feature type="transmembrane region" description="Helical" evidence="1">
    <location>
        <begin position="6"/>
        <end position="24"/>
    </location>
</feature>
<evidence type="ECO:0000256" key="1">
    <source>
        <dbReference type="SAM" id="Phobius"/>
    </source>
</evidence>
<dbReference type="EMBL" id="MFUA01000020">
    <property type="protein sequence ID" value="OGI76736.1"/>
    <property type="molecule type" value="Genomic_DNA"/>
</dbReference>
<keyword evidence="1" id="KW-0812">Transmembrane</keyword>
<evidence type="ECO:0000313" key="3">
    <source>
        <dbReference type="Proteomes" id="UP000178374"/>
    </source>
</evidence>
<keyword evidence="1" id="KW-0472">Membrane</keyword>
<protein>
    <submittedName>
        <fullName evidence="2">Uncharacterized protein</fullName>
    </submittedName>
</protein>
<comment type="caution">
    <text evidence="2">The sequence shown here is derived from an EMBL/GenBank/DDBJ whole genome shotgun (WGS) entry which is preliminary data.</text>
</comment>
<accession>A0A1F6W4P4</accession>
<dbReference type="STRING" id="1801750.A3B85_03060"/>
<evidence type="ECO:0000313" key="2">
    <source>
        <dbReference type="EMBL" id="OGI76736.1"/>
    </source>
</evidence>
<organism evidence="2 3">
    <name type="scientific">Candidatus Nomurabacteria bacterium RIFCSPHIGHO2_02_FULL_37_13</name>
    <dbReference type="NCBI Taxonomy" id="1801750"/>
    <lineage>
        <taxon>Bacteria</taxon>
        <taxon>Candidatus Nomuraibacteriota</taxon>
    </lineage>
</organism>
<gene>
    <name evidence="2" type="ORF">A3B85_03060</name>
</gene>
<keyword evidence="1" id="KW-1133">Transmembrane helix</keyword>
<sequence>MFEIFFKIIFLIFILPVLIFFEGFSKFKALMNKKNWWWIIPYFLIVVLIILLLILWGYGYR</sequence>